<dbReference type="InterPro" id="IPR001387">
    <property type="entry name" value="Cro/C1-type_HTH"/>
</dbReference>
<dbReference type="Gene3D" id="1.10.260.40">
    <property type="entry name" value="lambda repressor-like DNA-binding domains"/>
    <property type="match status" value="1"/>
</dbReference>
<dbReference type="EMBL" id="CP016379">
    <property type="protein sequence ID" value="AZR72886.1"/>
    <property type="molecule type" value="Genomic_DNA"/>
</dbReference>
<dbReference type="KEGG" id="aft:BBF96_05470"/>
<dbReference type="PANTHER" id="PTHR46797:SF1">
    <property type="entry name" value="METHYLPHOSPHONATE SYNTHASE"/>
    <property type="match status" value="1"/>
</dbReference>
<dbReference type="GO" id="GO:0003700">
    <property type="term" value="F:DNA-binding transcription factor activity"/>
    <property type="evidence" value="ECO:0007669"/>
    <property type="project" value="TreeGrafter"/>
</dbReference>
<protein>
    <recommendedName>
        <fullName evidence="2">HTH cro/C1-type domain-containing protein</fullName>
    </recommendedName>
</protein>
<evidence type="ECO:0000256" key="1">
    <source>
        <dbReference type="ARBA" id="ARBA00023125"/>
    </source>
</evidence>
<organism evidence="3 4">
    <name type="scientific">Anoxybacter fermentans</name>
    <dbReference type="NCBI Taxonomy" id="1323375"/>
    <lineage>
        <taxon>Bacteria</taxon>
        <taxon>Bacillati</taxon>
        <taxon>Bacillota</taxon>
        <taxon>Clostridia</taxon>
        <taxon>Halanaerobiales</taxon>
        <taxon>Anoxybacter</taxon>
    </lineage>
</organism>
<dbReference type="GO" id="GO:0005829">
    <property type="term" value="C:cytosol"/>
    <property type="evidence" value="ECO:0007669"/>
    <property type="project" value="TreeGrafter"/>
</dbReference>
<feature type="domain" description="HTH cro/C1-type" evidence="2">
    <location>
        <begin position="9"/>
        <end position="64"/>
    </location>
</feature>
<dbReference type="AlphaFoldDB" id="A0A3S9SX15"/>
<dbReference type="InterPro" id="IPR050807">
    <property type="entry name" value="TransReg_Diox_bact_type"/>
</dbReference>
<dbReference type="Pfam" id="PF01381">
    <property type="entry name" value="HTH_3"/>
    <property type="match status" value="1"/>
</dbReference>
<gene>
    <name evidence="3" type="ORF">BBF96_05470</name>
</gene>
<sequence length="134" mass="15423">MEETFGSRLRKLREERGMTLQELSLKSGIHQSTISRLETDPQRRPHMETFIQLAKGFGVSIQELAILTDLIDPDSEENIVIKDEQLKTNYHLLNKENLALLKALEGIDSLTRYHLTQFITGLKKNLTEKIKTCD</sequence>
<dbReference type="RefSeq" id="WP_127016222.1">
    <property type="nucleotide sequence ID" value="NZ_CP016379.1"/>
</dbReference>
<dbReference type="CDD" id="cd00093">
    <property type="entry name" value="HTH_XRE"/>
    <property type="match status" value="1"/>
</dbReference>
<reference evidence="3 4" key="1">
    <citation type="submission" date="2016-07" db="EMBL/GenBank/DDBJ databases">
        <title>Genome and transcriptome analysis of iron-reducing fermentative bacteria Anoxybacter fermentans.</title>
        <authorList>
            <person name="Zeng X."/>
            <person name="Shao Z."/>
        </authorList>
    </citation>
    <scope>NUCLEOTIDE SEQUENCE [LARGE SCALE GENOMIC DNA]</scope>
    <source>
        <strain evidence="3 4">DY22613</strain>
    </source>
</reference>
<dbReference type="SMART" id="SM00530">
    <property type="entry name" value="HTH_XRE"/>
    <property type="match status" value="1"/>
</dbReference>
<name>A0A3S9SX15_9FIRM</name>
<evidence type="ECO:0000259" key="2">
    <source>
        <dbReference type="PROSITE" id="PS50943"/>
    </source>
</evidence>
<evidence type="ECO:0000313" key="4">
    <source>
        <dbReference type="Proteomes" id="UP000267250"/>
    </source>
</evidence>
<evidence type="ECO:0000313" key="3">
    <source>
        <dbReference type="EMBL" id="AZR72886.1"/>
    </source>
</evidence>
<accession>A0A3S9SX15</accession>
<dbReference type="PROSITE" id="PS50943">
    <property type="entry name" value="HTH_CROC1"/>
    <property type="match status" value="1"/>
</dbReference>
<keyword evidence="4" id="KW-1185">Reference proteome</keyword>
<dbReference type="PANTHER" id="PTHR46797">
    <property type="entry name" value="HTH-TYPE TRANSCRIPTIONAL REGULATOR"/>
    <property type="match status" value="1"/>
</dbReference>
<dbReference type="OrthoDB" id="1739538at2"/>
<dbReference type="InterPro" id="IPR010982">
    <property type="entry name" value="Lambda_DNA-bd_dom_sf"/>
</dbReference>
<keyword evidence="1" id="KW-0238">DNA-binding</keyword>
<dbReference type="Proteomes" id="UP000267250">
    <property type="component" value="Chromosome"/>
</dbReference>
<dbReference type="GO" id="GO:0003677">
    <property type="term" value="F:DNA binding"/>
    <property type="evidence" value="ECO:0007669"/>
    <property type="project" value="UniProtKB-KW"/>
</dbReference>
<dbReference type="SUPFAM" id="SSF47413">
    <property type="entry name" value="lambda repressor-like DNA-binding domains"/>
    <property type="match status" value="1"/>
</dbReference>
<proteinExistence type="predicted"/>